<feature type="domain" description="Phosphoribosyl-dephospho-CoA transferase MdcG C-terminal" evidence="3">
    <location>
        <begin position="105"/>
        <end position="222"/>
    </location>
</feature>
<evidence type="ECO:0000313" key="6">
    <source>
        <dbReference type="Proteomes" id="UP000433577"/>
    </source>
</evidence>
<proteinExistence type="predicted"/>
<dbReference type="Pfam" id="PF10620">
    <property type="entry name" value="MdcG"/>
    <property type="match status" value="1"/>
</dbReference>
<evidence type="ECO:0000313" key="5">
    <source>
        <dbReference type="EMBL" id="QGZ64129.1"/>
    </source>
</evidence>
<dbReference type="GO" id="GO:0016779">
    <property type="term" value="F:nucleotidyltransferase activity"/>
    <property type="evidence" value="ECO:0007669"/>
    <property type="project" value="UniProtKB-KW"/>
</dbReference>
<sequence length="226" mass="24262">MQPCAAPPFAADAPRADDTRWRAHDLLRVTRLSQASDAPDWVAEAMTHAPWVVVRRAQAAAGFLAVGVRGFTRAQRFGTWIDSQDVEAILRPEQLLDREPLSARATLPAWIALATLRETPGSPLRDFMWGPTGSAGFELATGAATVGAASDLDVLIRAPHRLDRLTVEALSRALEQAASRANTRVDAQLETPAGGVALAELAAAKPRVLVRANRGAQLLADPWRPS</sequence>
<dbReference type="RefSeq" id="WP_158953250.1">
    <property type="nucleotide sequence ID" value="NZ_CP046914.1"/>
</dbReference>
<dbReference type="NCBIfam" id="TIGR03135">
    <property type="entry name" value="malonate_mdcG"/>
    <property type="match status" value="1"/>
</dbReference>
<dbReference type="NCBIfam" id="NF002332">
    <property type="entry name" value="PRK01293.1"/>
    <property type="match status" value="1"/>
</dbReference>
<reference evidence="5 6" key="1">
    <citation type="submission" date="2019-12" db="EMBL/GenBank/DDBJ databases">
        <title>Paraburkholderia acidiphila 7Q-K02 sp. nov and Paraburkholderia acidisoli DHF22 sp. nov., two strains isolated from forest soil.</title>
        <authorList>
            <person name="Gao Z."/>
            <person name="Qiu L."/>
        </authorList>
    </citation>
    <scope>NUCLEOTIDE SEQUENCE [LARGE SCALE GENOMIC DNA]</scope>
    <source>
        <strain evidence="5 6">DHF22</strain>
    </source>
</reference>
<dbReference type="InterPro" id="IPR048903">
    <property type="entry name" value="MdcG_N"/>
</dbReference>
<name>A0A7Z2GMH9_9BURK</name>
<evidence type="ECO:0000259" key="3">
    <source>
        <dbReference type="Pfam" id="PF10620"/>
    </source>
</evidence>
<dbReference type="InterPro" id="IPR017557">
    <property type="entry name" value="Holo-ACP_synthase"/>
</dbReference>
<feature type="domain" description="Phosphoribosyl-dephospho-CoA transferase MdcG N-terminal" evidence="4">
    <location>
        <begin position="22"/>
        <end position="92"/>
    </location>
</feature>
<evidence type="ECO:0000259" key="4">
    <source>
        <dbReference type="Pfam" id="PF20866"/>
    </source>
</evidence>
<dbReference type="InterPro" id="IPR049180">
    <property type="entry name" value="MdcG_C"/>
</dbReference>
<dbReference type="AlphaFoldDB" id="A0A7Z2GMH9"/>
<dbReference type="Pfam" id="PF20866">
    <property type="entry name" value="MdcG_N"/>
    <property type="match status" value="1"/>
</dbReference>
<protein>
    <submittedName>
        <fullName evidence="5">Malonate decarboxylase holo-ACP synthase</fullName>
    </submittedName>
</protein>
<accession>A0A7Z2GMH9</accession>
<keyword evidence="2" id="KW-0548">Nucleotidyltransferase</keyword>
<dbReference type="KEGG" id="pacs:FAZ98_20585"/>
<evidence type="ECO:0000256" key="2">
    <source>
        <dbReference type="ARBA" id="ARBA00022695"/>
    </source>
</evidence>
<dbReference type="Proteomes" id="UP000433577">
    <property type="component" value="Chromosome 2"/>
</dbReference>
<gene>
    <name evidence="5" type="ORF">FAZ98_20585</name>
</gene>
<organism evidence="5 6">
    <name type="scientific">Paraburkholderia acidisoli</name>
    <dbReference type="NCBI Taxonomy" id="2571748"/>
    <lineage>
        <taxon>Bacteria</taxon>
        <taxon>Pseudomonadati</taxon>
        <taxon>Pseudomonadota</taxon>
        <taxon>Betaproteobacteria</taxon>
        <taxon>Burkholderiales</taxon>
        <taxon>Burkholderiaceae</taxon>
        <taxon>Paraburkholderia</taxon>
    </lineage>
</organism>
<evidence type="ECO:0000256" key="1">
    <source>
        <dbReference type="ARBA" id="ARBA00022679"/>
    </source>
</evidence>
<keyword evidence="1" id="KW-0808">Transferase</keyword>
<dbReference type="EMBL" id="CP046914">
    <property type="protein sequence ID" value="QGZ64129.1"/>
    <property type="molecule type" value="Genomic_DNA"/>
</dbReference>
<keyword evidence="6" id="KW-1185">Reference proteome</keyword>
<dbReference type="OrthoDB" id="1275217at2"/>